<keyword evidence="4 7" id="KW-1133">Transmembrane helix</keyword>
<feature type="transmembrane region" description="Helical" evidence="7">
    <location>
        <begin position="294"/>
        <end position="311"/>
    </location>
</feature>
<dbReference type="PROSITE" id="PS50850">
    <property type="entry name" value="MFS"/>
    <property type="match status" value="1"/>
</dbReference>
<feature type="transmembrane region" description="Helical" evidence="7">
    <location>
        <begin position="133"/>
        <end position="153"/>
    </location>
</feature>
<dbReference type="SUPFAM" id="SSF103473">
    <property type="entry name" value="MFS general substrate transporter"/>
    <property type="match status" value="1"/>
</dbReference>
<dbReference type="OrthoDB" id="4161376at2759"/>
<evidence type="ECO:0000313" key="9">
    <source>
        <dbReference type="EMBL" id="KXT11472.1"/>
    </source>
</evidence>
<evidence type="ECO:0000259" key="8">
    <source>
        <dbReference type="PROSITE" id="PS50850"/>
    </source>
</evidence>
<evidence type="ECO:0000256" key="4">
    <source>
        <dbReference type="ARBA" id="ARBA00022989"/>
    </source>
</evidence>
<feature type="transmembrane region" description="Helical" evidence="7">
    <location>
        <begin position="263"/>
        <end position="282"/>
    </location>
</feature>
<evidence type="ECO:0000256" key="7">
    <source>
        <dbReference type="SAM" id="Phobius"/>
    </source>
</evidence>
<dbReference type="PANTHER" id="PTHR23501">
    <property type="entry name" value="MAJOR FACILITATOR SUPERFAMILY"/>
    <property type="match status" value="1"/>
</dbReference>
<dbReference type="EMBL" id="LFZO01000197">
    <property type="protein sequence ID" value="KXT11472.1"/>
    <property type="molecule type" value="Genomic_DNA"/>
</dbReference>
<feature type="transmembrane region" description="Helical" evidence="7">
    <location>
        <begin position="372"/>
        <end position="392"/>
    </location>
</feature>
<organism evidence="9 10">
    <name type="scientific">Pseudocercospora musae</name>
    <dbReference type="NCBI Taxonomy" id="113226"/>
    <lineage>
        <taxon>Eukaryota</taxon>
        <taxon>Fungi</taxon>
        <taxon>Dikarya</taxon>
        <taxon>Ascomycota</taxon>
        <taxon>Pezizomycotina</taxon>
        <taxon>Dothideomycetes</taxon>
        <taxon>Dothideomycetidae</taxon>
        <taxon>Mycosphaerellales</taxon>
        <taxon>Mycosphaerellaceae</taxon>
        <taxon>Pseudocercospora</taxon>
    </lineage>
</organism>
<dbReference type="GO" id="GO:0022857">
    <property type="term" value="F:transmembrane transporter activity"/>
    <property type="evidence" value="ECO:0007669"/>
    <property type="project" value="InterPro"/>
</dbReference>
<keyword evidence="5 7" id="KW-0472">Membrane</keyword>
<name>A0A139IAB0_9PEZI</name>
<feature type="transmembrane region" description="Helical" evidence="7">
    <location>
        <begin position="67"/>
        <end position="84"/>
    </location>
</feature>
<feature type="transmembrane region" description="Helical" evidence="7">
    <location>
        <begin position="159"/>
        <end position="180"/>
    </location>
</feature>
<comment type="caution">
    <text evidence="9">The sequence shown here is derived from an EMBL/GenBank/DDBJ whole genome shotgun (WGS) entry which is preliminary data.</text>
</comment>
<feature type="transmembrane region" description="Helical" evidence="7">
    <location>
        <begin position="104"/>
        <end position="126"/>
    </location>
</feature>
<feature type="transmembrane region" description="Helical" evidence="7">
    <location>
        <begin position="192"/>
        <end position="215"/>
    </location>
</feature>
<feature type="transmembrane region" description="Helical" evidence="7">
    <location>
        <begin position="331"/>
        <end position="352"/>
    </location>
</feature>
<dbReference type="InterPro" id="IPR036259">
    <property type="entry name" value="MFS_trans_sf"/>
</dbReference>
<evidence type="ECO:0000313" key="10">
    <source>
        <dbReference type="Proteomes" id="UP000073492"/>
    </source>
</evidence>
<comment type="subcellular location">
    <subcellularLocation>
        <location evidence="1">Membrane</location>
        <topology evidence="1">Multi-pass membrane protein</topology>
    </subcellularLocation>
</comment>
<evidence type="ECO:0000256" key="1">
    <source>
        <dbReference type="ARBA" id="ARBA00004141"/>
    </source>
</evidence>
<protein>
    <recommendedName>
        <fullName evidence="8">Major facilitator superfamily (MFS) profile domain-containing protein</fullName>
    </recommendedName>
</protein>
<feature type="region of interest" description="Disordered" evidence="6">
    <location>
        <begin position="1"/>
        <end position="29"/>
    </location>
</feature>
<dbReference type="Proteomes" id="UP000073492">
    <property type="component" value="Unassembled WGS sequence"/>
</dbReference>
<dbReference type="Gene3D" id="1.20.1250.20">
    <property type="entry name" value="MFS general substrate transporter like domains"/>
    <property type="match status" value="1"/>
</dbReference>
<evidence type="ECO:0000256" key="5">
    <source>
        <dbReference type="ARBA" id="ARBA00023136"/>
    </source>
</evidence>
<sequence>MTMMDQQAGPEKGSAGSDHTSNPQEKDPGDVAHIEQIRANERIPGHDNYYGDEADREHKSSMTFKRMMSLIAMAFLWTGSQIPVYLFGGVPPYIYRDIGGVDRWVWFVLANLLSLAAVCPFVGSISDLIGRRYVAIIGASLLVVAMIICSLAQTMNTFICGMVFAGVGAGINELTALAATSELAPTSKRGQYVAVLIFTILPFIPSVLYGQLIAYYSSWRWLGLFCGIWAFIGLAIVVIFYFPPPRVNSQGMSSREVLRQIDYIGGVLSVGGMLLFMMGLQWGGYQYDWDSAHVLAPLILGAVMIVAFLVWEAYAPYPMFPRRLRQDPRILALTLVITFISGANFFSILMFWPTQAFNVYGHDPVGVGVRGLPVSFGILGGAVIVLWLLSVFRGHNKELMIVSSVLMTAGCGALSVAKRDNLSTIWGLLFLAGLGIGGIVVPASIISKFDHHKPKAYAKLAFFAATIICPDDLIATVAALTLSIRVIGGSIGYCVYYNVFVNKFTPKAMHYIGGYMMTELNITSEAVIGEVIELTGASLIEEIANIPGISGVEGAWEAVVYAGQVAYAEAYVYVYYVSIAFGSVSIIAACFLGDISKYMDDHIAVVM</sequence>
<evidence type="ECO:0000256" key="6">
    <source>
        <dbReference type="SAM" id="MobiDB-lite"/>
    </source>
</evidence>
<keyword evidence="3 7" id="KW-0812">Transmembrane</keyword>
<keyword evidence="2" id="KW-0813">Transport</keyword>
<gene>
    <name evidence="9" type="ORF">AC579_2406</name>
</gene>
<proteinExistence type="predicted"/>
<dbReference type="AlphaFoldDB" id="A0A139IAB0"/>
<dbReference type="Pfam" id="PF06609">
    <property type="entry name" value="TRI12"/>
    <property type="match status" value="1"/>
</dbReference>
<reference evidence="9 10" key="1">
    <citation type="submission" date="2015-07" db="EMBL/GenBank/DDBJ databases">
        <title>Comparative genomics of the Sigatoka disease complex on banana suggests a link between parallel evolutionary changes in Pseudocercospora fijiensis and Pseudocercospora eumusae and increased virulence on the banana host.</title>
        <authorList>
            <person name="Chang T.-C."/>
            <person name="Salvucci A."/>
            <person name="Crous P.W."/>
            <person name="Stergiopoulos I."/>
        </authorList>
    </citation>
    <scope>NUCLEOTIDE SEQUENCE [LARGE SCALE GENOMIC DNA]</scope>
    <source>
        <strain evidence="9 10">CBS 116634</strain>
    </source>
</reference>
<accession>A0A139IAB0</accession>
<dbReference type="FunFam" id="1.20.1250.20:FF:000784">
    <property type="entry name" value="MFS drug efflux pump"/>
    <property type="match status" value="1"/>
</dbReference>
<evidence type="ECO:0000256" key="3">
    <source>
        <dbReference type="ARBA" id="ARBA00022692"/>
    </source>
</evidence>
<keyword evidence="10" id="KW-1185">Reference proteome</keyword>
<feature type="domain" description="Major facilitator superfamily (MFS) profile" evidence="8">
    <location>
        <begin position="67"/>
        <end position="607"/>
    </location>
</feature>
<dbReference type="InterPro" id="IPR020846">
    <property type="entry name" value="MFS_dom"/>
</dbReference>
<feature type="transmembrane region" description="Helical" evidence="7">
    <location>
        <begin position="423"/>
        <end position="445"/>
    </location>
</feature>
<dbReference type="InterPro" id="IPR010573">
    <property type="entry name" value="MFS_Str1/Tri12-like"/>
</dbReference>
<feature type="transmembrane region" description="Helical" evidence="7">
    <location>
        <begin position="221"/>
        <end position="242"/>
    </location>
</feature>
<evidence type="ECO:0000256" key="2">
    <source>
        <dbReference type="ARBA" id="ARBA00022448"/>
    </source>
</evidence>
<feature type="transmembrane region" description="Helical" evidence="7">
    <location>
        <begin position="573"/>
        <end position="592"/>
    </location>
</feature>
<dbReference type="PANTHER" id="PTHR23501:SF109">
    <property type="entry name" value="MAJOR FACILITATOR SUPERFAMILY (MFS) PROFILE DOMAIN-CONTAINING PROTEIN-RELATED"/>
    <property type="match status" value="1"/>
</dbReference>
<dbReference type="GO" id="GO:0005886">
    <property type="term" value="C:plasma membrane"/>
    <property type="evidence" value="ECO:0007669"/>
    <property type="project" value="TreeGrafter"/>
</dbReference>